<keyword evidence="4 6" id="KW-0472">Membrane</keyword>
<sequence length="531" mass="57372">MSATDVLTEAATPTEIATSVANGSDVTQSTGNYVVVSTSERLTDVFHAFVGSDAGSPHTPDRRLGGLEPAGPCGADTQNTIIGLLIVLGASVLNAFGLNLTKLDHLQNSAIPKAQRKKEYLRPLWLGGMGIYILSQVLGSPLALRYLRPDWVAPLGASSLIFNFVFAYFLVGTPVTTSDIRGTALIVLGVILILVFSSINHGLRDSLSIDELSALWRRPSWLSYFFFLTAATFGVYLISDVLAKVSKNRASLDSLPSPELPTTRFGRASPGANGSAIAEYWGKGKWIFKYARGTFQHYENIILRHMEAMLSRTSESRVQWFEGIGWAVCGGSLAGLCIIFTKAVVKITWLPGHPIVCLNRALVCADTVTVVPLFYAGYTVFGAINALIFYDQTGAYATWTLVCVFLSIAVLISGVRTDDDQAAQGPQTTTTVDADPAVRLHPRQPTDGGENGGVLWTVGEDEDESDDEDKKDGPGVGGTNTEGERGGLLLVHDEDERLHSPARRASRRLEDEEEAEFGPFASPMRSPRSLQ</sequence>
<protein>
    <submittedName>
        <fullName evidence="7">Uncharacterized protein</fullName>
    </submittedName>
</protein>
<feature type="transmembrane region" description="Helical" evidence="6">
    <location>
        <begin position="120"/>
        <end position="139"/>
    </location>
</feature>
<evidence type="ECO:0000256" key="3">
    <source>
        <dbReference type="ARBA" id="ARBA00022989"/>
    </source>
</evidence>
<dbReference type="SUPFAM" id="SSF103481">
    <property type="entry name" value="Multidrug resistance efflux transporter EmrE"/>
    <property type="match status" value="1"/>
</dbReference>
<feature type="region of interest" description="Disordered" evidence="5">
    <location>
        <begin position="419"/>
        <end position="531"/>
    </location>
</feature>
<evidence type="ECO:0000256" key="5">
    <source>
        <dbReference type="SAM" id="MobiDB-lite"/>
    </source>
</evidence>
<dbReference type="GeneID" id="25991634"/>
<dbReference type="Pfam" id="PF05653">
    <property type="entry name" value="Mg_trans_NIPA"/>
    <property type="match status" value="1"/>
</dbReference>
<feature type="transmembrane region" description="Helical" evidence="6">
    <location>
        <begin position="221"/>
        <end position="239"/>
    </location>
</feature>
<feature type="transmembrane region" description="Helical" evidence="6">
    <location>
        <begin position="396"/>
        <end position="415"/>
    </location>
</feature>
<dbReference type="Proteomes" id="UP000002748">
    <property type="component" value="Unassembled WGS sequence"/>
</dbReference>
<dbReference type="InterPro" id="IPR037185">
    <property type="entry name" value="EmrE-like"/>
</dbReference>
<dbReference type="KEGG" id="tasa:A1Q1_08122"/>
<evidence type="ECO:0000256" key="6">
    <source>
        <dbReference type="SAM" id="Phobius"/>
    </source>
</evidence>
<feature type="transmembrane region" description="Helical" evidence="6">
    <location>
        <begin position="151"/>
        <end position="171"/>
    </location>
</feature>
<dbReference type="OrthoDB" id="165382at2759"/>
<gene>
    <name evidence="7" type="ORF">A1Q1_08122</name>
</gene>
<dbReference type="PANTHER" id="PTHR12570">
    <property type="match status" value="1"/>
</dbReference>
<evidence type="ECO:0000313" key="8">
    <source>
        <dbReference type="Proteomes" id="UP000002748"/>
    </source>
</evidence>
<dbReference type="GO" id="GO:0016020">
    <property type="term" value="C:membrane"/>
    <property type="evidence" value="ECO:0007669"/>
    <property type="project" value="UniProtKB-SubCell"/>
</dbReference>
<dbReference type="PANTHER" id="PTHR12570:SF82">
    <property type="entry name" value="NIPA-LIKE PROTEIN 3"/>
    <property type="match status" value="1"/>
</dbReference>
<dbReference type="HOGENOM" id="CLU_033925_0_0_1"/>
<dbReference type="AlphaFoldDB" id="J6F613"/>
<feature type="transmembrane region" description="Helical" evidence="6">
    <location>
        <begin position="183"/>
        <end position="201"/>
    </location>
</feature>
<evidence type="ECO:0000256" key="4">
    <source>
        <dbReference type="ARBA" id="ARBA00023136"/>
    </source>
</evidence>
<proteinExistence type="predicted"/>
<keyword evidence="2 6" id="KW-0812">Transmembrane</keyword>
<dbReference type="VEuPathDB" id="FungiDB:A1Q1_08122"/>
<dbReference type="InterPro" id="IPR008521">
    <property type="entry name" value="Mg_trans_NIPA"/>
</dbReference>
<dbReference type="RefSeq" id="XP_014181744.1">
    <property type="nucleotide sequence ID" value="XM_014326269.1"/>
</dbReference>
<comment type="subcellular location">
    <subcellularLocation>
        <location evidence="1">Membrane</location>
        <topology evidence="1">Multi-pass membrane protein</topology>
    </subcellularLocation>
</comment>
<dbReference type="GO" id="GO:0015095">
    <property type="term" value="F:magnesium ion transmembrane transporter activity"/>
    <property type="evidence" value="ECO:0007669"/>
    <property type="project" value="InterPro"/>
</dbReference>
<keyword evidence="3 6" id="KW-1133">Transmembrane helix</keyword>
<comment type="caution">
    <text evidence="7">The sequence shown here is derived from an EMBL/GenBank/DDBJ whole genome shotgun (WGS) entry which is preliminary data.</text>
</comment>
<name>J6F613_TRIAS</name>
<evidence type="ECO:0000313" key="7">
    <source>
        <dbReference type="EMBL" id="EJT50747.1"/>
    </source>
</evidence>
<dbReference type="EMBL" id="ALBS01000093">
    <property type="protein sequence ID" value="EJT50747.1"/>
    <property type="molecule type" value="Genomic_DNA"/>
</dbReference>
<feature type="transmembrane region" description="Helical" evidence="6">
    <location>
        <begin position="81"/>
        <end position="100"/>
    </location>
</feature>
<evidence type="ECO:0000256" key="1">
    <source>
        <dbReference type="ARBA" id="ARBA00004141"/>
    </source>
</evidence>
<evidence type="ECO:0000256" key="2">
    <source>
        <dbReference type="ARBA" id="ARBA00022692"/>
    </source>
</evidence>
<reference evidence="7 8" key="1">
    <citation type="journal article" date="2012" name="Eukaryot. Cell">
        <title>Draft genome sequence of CBS 2479, the standard type strain of Trichosporon asahii.</title>
        <authorList>
            <person name="Yang R.Y."/>
            <person name="Li H.T."/>
            <person name="Zhu H."/>
            <person name="Zhou G.P."/>
            <person name="Wang M."/>
            <person name="Wang L."/>
        </authorList>
    </citation>
    <scope>NUCLEOTIDE SEQUENCE [LARGE SCALE GENOMIC DNA]</scope>
    <source>
        <strain evidence="8">ATCC 90039 / CBS 2479 / JCM 2466 / KCTC 7840 / NCYC 2677 / UAMH 7654</strain>
    </source>
</reference>
<accession>J6F613</accession>
<organism evidence="7 8">
    <name type="scientific">Trichosporon asahii var. asahii (strain ATCC 90039 / CBS 2479 / JCM 2466 / KCTC 7840 / NBRC 103889/ NCYC 2677 / UAMH 7654)</name>
    <name type="common">Yeast</name>
    <dbReference type="NCBI Taxonomy" id="1186058"/>
    <lineage>
        <taxon>Eukaryota</taxon>
        <taxon>Fungi</taxon>
        <taxon>Dikarya</taxon>
        <taxon>Basidiomycota</taxon>
        <taxon>Agaricomycotina</taxon>
        <taxon>Tremellomycetes</taxon>
        <taxon>Trichosporonales</taxon>
        <taxon>Trichosporonaceae</taxon>
        <taxon>Trichosporon</taxon>
    </lineage>
</organism>
<dbReference type="Gene3D" id="1.10.3730.20">
    <property type="match status" value="1"/>
</dbReference>
<feature type="transmembrane region" description="Helical" evidence="6">
    <location>
        <begin position="370"/>
        <end position="390"/>
    </location>
</feature>